<name>G2ZB63_LISIP</name>
<dbReference type="Proteomes" id="UP000001286">
    <property type="component" value="Chromosome"/>
</dbReference>
<keyword evidence="3" id="KW-0285">Flavoprotein</keyword>
<dbReference type="OrthoDB" id="9804207at2"/>
<evidence type="ECO:0000256" key="2">
    <source>
        <dbReference type="ARBA" id="ARBA00007118"/>
    </source>
</evidence>
<comment type="similarity">
    <text evidence="2">Belongs to the nitroreductase family.</text>
</comment>
<dbReference type="Pfam" id="PF00881">
    <property type="entry name" value="Nitroreductase"/>
    <property type="match status" value="1"/>
</dbReference>
<evidence type="ECO:0000313" key="9">
    <source>
        <dbReference type="EMBL" id="CBW84864.1"/>
    </source>
</evidence>
<dbReference type="RefSeq" id="WP_014091913.1">
    <property type="nucleotide sequence ID" value="NC_016011.1"/>
</dbReference>
<evidence type="ECO:0000256" key="1">
    <source>
        <dbReference type="ARBA" id="ARBA00001917"/>
    </source>
</evidence>
<gene>
    <name evidence="9" type="ordered locus">LIV_0387</name>
</gene>
<dbReference type="HOGENOM" id="CLU_070764_5_1_9"/>
<dbReference type="SUPFAM" id="SSF55469">
    <property type="entry name" value="FMN-dependent nitroreductase-like"/>
    <property type="match status" value="1"/>
</dbReference>
<comment type="cofactor">
    <cofactor evidence="1">
        <name>FMN</name>
        <dbReference type="ChEBI" id="CHEBI:58210"/>
    </cofactor>
</comment>
<evidence type="ECO:0000259" key="8">
    <source>
        <dbReference type="Pfam" id="PF00881"/>
    </source>
</evidence>
<evidence type="ECO:0000256" key="6">
    <source>
        <dbReference type="ARBA" id="ARBA00023002"/>
    </source>
</evidence>
<dbReference type="PANTHER" id="PTHR43821">
    <property type="entry name" value="NAD(P)H NITROREDUCTASE YDJA-RELATED"/>
    <property type="match status" value="1"/>
</dbReference>
<evidence type="ECO:0000256" key="3">
    <source>
        <dbReference type="ARBA" id="ARBA00022630"/>
    </source>
</evidence>
<sequence length="193" mass="22088">MIKNTIMERRSIKKANDTPISRETIDTILEQAAYAPFHSKVEPWNVYVLHTLEEKERYIEKIIAFNAREQGVEFSEAEKVELKAGYAKKIITPPYLLIVTTNIIGHGKKDFESIGATSAFIQNMQLLGWEAGIGMIWRTNRFIFDAKFATDLGIPSEQKIIGTLHLTTLAEIPEPKPRRPLNEWVQDLADLEY</sequence>
<accession>G2ZB63</accession>
<keyword evidence="6" id="KW-0560">Oxidoreductase</keyword>
<dbReference type="GO" id="GO:0016491">
    <property type="term" value="F:oxidoreductase activity"/>
    <property type="evidence" value="ECO:0007669"/>
    <property type="project" value="UniProtKB-KW"/>
</dbReference>
<reference evidence="9 10" key="1">
    <citation type="journal article" date="2011" name="J. Bacteriol.">
        <title>Complete genome sequence of the animal pathogen Listeria ivanovii, which provides insights into host specificities and evolution of the genus Listeria.</title>
        <authorList>
            <person name="Buchrieser C."/>
            <person name="Rusniok C."/>
            <person name="Garrido P."/>
            <person name="Hain T."/>
            <person name="Scortti M."/>
            <person name="Lampidis R."/>
            <person name="Karst U."/>
            <person name="Chakraborty T."/>
            <person name="Cossart P."/>
            <person name="Kreft J."/>
            <person name="Vazquez-Boland J.A."/>
            <person name="Goebel W."/>
            <person name="Glaser P."/>
        </authorList>
    </citation>
    <scope>NUCLEOTIDE SEQUENCE [LARGE SCALE GENOMIC DNA]</scope>
    <source>
        <strain evidence="10">ATCC BAA-678 / PAM 55</strain>
    </source>
</reference>
<dbReference type="PANTHER" id="PTHR43821:SF1">
    <property type="entry name" value="NAD(P)H NITROREDUCTASE YDJA-RELATED"/>
    <property type="match status" value="1"/>
</dbReference>
<dbReference type="InterPro" id="IPR029479">
    <property type="entry name" value="Nitroreductase"/>
</dbReference>
<organism evidence="9 10">
    <name type="scientific">Listeria ivanovii (strain ATCC BAA-678 / PAM 55)</name>
    <dbReference type="NCBI Taxonomy" id="881621"/>
    <lineage>
        <taxon>Bacteria</taxon>
        <taxon>Bacillati</taxon>
        <taxon>Bacillota</taxon>
        <taxon>Bacilli</taxon>
        <taxon>Bacillales</taxon>
        <taxon>Listeriaceae</taxon>
        <taxon>Listeria</taxon>
    </lineage>
</organism>
<feature type="domain" description="Nitroreductase" evidence="8">
    <location>
        <begin position="6"/>
        <end position="165"/>
    </location>
</feature>
<dbReference type="EMBL" id="FR687253">
    <property type="protein sequence ID" value="CBW84864.1"/>
    <property type="molecule type" value="Genomic_DNA"/>
</dbReference>
<dbReference type="InterPro" id="IPR026021">
    <property type="entry name" value="YdjA-like"/>
</dbReference>
<protein>
    <recommendedName>
        <fullName evidence="8">Nitroreductase domain-containing protein</fullName>
    </recommendedName>
</protein>
<dbReference type="CDD" id="cd02135">
    <property type="entry name" value="YdjA-like"/>
    <property type="match status" value="1"/>
</dbReference>
<dbReference type="InterPro" id="IPR000415">
    <property type="entry name" value="Nitroreductase-like"/>
</dbReference>
<evidence type="ECO:0000256" key="5">
    <source>
        <dbReference type="ARBA" id="ARBA00022857"/>
    </source>
</evidence>
<dbReference type="eggNOG" id="COG0778">
    <property type="taxonomic scope" value="Bacteria"/>
</dbReference>
<dbReference type="AlphaFoldDB" id="G2ZB63"/>
<keyword evidence="7" id="KW-0520">NAD</keyword>
<keyword evidence="4" id="KW-0288">FMN</keyword>
<dbReference type="Gene3D" id="3.40.109.10">
    <property type="entry name" value="NADH Oxidase"/>
    <property type="match status" value="1"/>
</dbReference>
<dbReference type="KEGG" id="liv:LIV_0387"/>
<dbReference type="GeneID" id="57075390"/>
<evidence type="ECO:0000256" key="7">
    <source>
        <dbReference type="ARBA" id="ARBA00023027"/>
    </source>
</evidence>
<evidence type="ECO:0000313" key="10">
    <source>
        <dbReference type="Proteomes" id="UP000001286"/>
    </source>
</evidence>
<proteinExistence type="inferred from homology"/>
<dbReference type="InterPro" id="IPR052530">
    <property type="entry name" value="NAD(P)H_nitroreductase"/>
</dbReference>
<evidence type="ECO:0000256" key="4">
    <source>
        <dbReference type="ARBA" id="ARBA00022643"/>
    </source>
</evidence>
<keyword evidence="5" id="KW-0521">NADP</keyword>